<name>Q9FWB0_ARATH</name>
<dbReference type="GO" id="GO:0006351">
    <property type="term" value="P:DNA-templated transcription"/>
    <property type="evidence" value="ECO:0007669"/>
    <property type="project" value="InterPro"/>
</dbReference>
<dbReference type="PANTHER" id="PTHR10102:SF25">
    <property type="entry name" value="DNA-DIRECTED RNA POLYMERASE 1, MITOCHONDRIAL"/>
    <property type="match status" value="1"/>
</dbReference>
<dbReference type="InterPro" id="IPR002092">
    <property type="entry name" value="DNA-dir_Rpol_phage-type"/>
</dbReference>
<dbReference type="Pfam" id="PF00940">
    <property type="entry name" value="RNA_pol"/>
    <property type="match status" value="1"/>
</dbReference>
<dbReference type="InterPro" id="IPR046950">
    <property type="entry name" value="DNA-dir_Rpol_C_phage-type"/>
</dbReference>
<keyword evidence="3" id="KW-0240">DNA-directed RNA polymerase</keyword>
<evidence type="ECO:0000256" key="5">
    <source>
        <dbReference type="ARBA" id="ARBA00022695"/>
    </source>
</evidence>
<dbReference type="PANTHER" id="PTHR10102">
    <property type="entry name" value="DNA-DIRECTED RNA POLYMERASE, MITOCHONDRIAL"/>
    <property type="match status" value="1"/>
</dbReference>
<gene>
    <name evidence="9" type="primary">F3A14.4</name>
</gene>
<feature type="domain" description="DNA-directed RNA polymerase C-terminal" evidence="8">
    <location>
        <begin position="12"/>
        <end position="61"/>
    </location>
</feature>
<dbReference type="GO" id="GO:0000428">
    <property type="term" value="C:DNA-directed RNA polymerase complex"/>
    <property type="evidence" value="ECO:0007669"/>
    <property type="project" value="UniProtKB-KW"/>
</dbReference>
<evidence type="ECO:0000256" key="7">
    <source>
        <dbReference type="ARBA" id="ARBA00048552"/>
    </source>
</evidence>
<evidence type="ECO:0000259" key="8">
    <source>
        <dbReference type="Pfam" id="PF00940"/>
    </source>
</evidence>
<dbReference type="GO" id="GO:0003677">
    <property type="term" value="F:DNA binding"/>
    <property type="evidence" value="ECO:0007669"/>
    <property type="project" value="InterPro"/>
</dbReference>
<dbReference type="InterPro" id="IPR043502">
    <property type="entry name" value="DNA/RNA_pol_sf"/>
</dbReference>
<evidence type="ECO:0000313" key="9">
    <source>
        <dbReference type="EMBL" id="AAG12747.1"/>
    </source>
</evidence>
<reference evidence="9" key="2">
    <citation type="submission" date="2000-04" db="EMBL/GenBank/DDBJ databases">
        <title>Arabidopsis thaliana chromosome 1 BAC F3A14 genomic sequence.</title>
        <authorList>
            <person name="Lin X."/>
            <person name="Kaul S."/>
            <person name="Town C.D."/>
            <person name="Benito M."/>
            <person name="Creasy T.H."/>
            <person name="Haas B.J."/>
            <person name="Wu D."/>
            <person name="Maiti R."/>
            <person name="Ronning C.M."/>
            <person name="Koo H."/>
            <person name="Fujii C.Y."/>
            <person name="Utterback T.R."/>
            <person name="Barnstead M.E."/>
            <person name="Bowman C.L."/>
            <person name="White O."/>
            <person name="Nierman W.C."/>
            <person name="Fraser C.M."/>
        </authorList>
    </citation>
    <scope>NUCLEOTIDE SEQUENCE</scope>
</reference>
<comment type="similarity">
    <text evidence="1">Belongs to the phage and mitochondrial RNA polymerase family.</text>
</comment>
<evidence type="ECO:0000256" key="2">
    <source>
        <dbReference type="ARBA" id="ARBA00012418"/>
    </source>
</evidence>
<keyword evidence="4" id="KW-0808">Transferase</keyword>
<dbReference type="Gene3D" id="1.10.150.20">
    <property type="entry name" value="5' to 3' exonuclease, C-terminal subdomain"/>
    <property type="match status" value="1"/>
</dbReference>
<keyword evidence="6" id="KW-0804">Transcription</keyword>
<organism evidence="9">
    <name type="scientific">Arabidopsis thaliana</name>
    <name type="common">Mouse-ear cress</name>
    <dbReference type="NCBI Taxonomy" id="3702"/>
    <lineage>
        <taxon>Eukaryota</taxon>
        <taxon>Viridiplantae</taxon>
        <taxon>Streptophyta</taxon>
        <taxon>Embryophyta</taxon>
        <taxon>Tracheophyta</taxon>
        <taxon>Spermatophyta</taxon>
        <taxon>Magnoliopsida</taxon>
        <taxon>eudicotyledons</taxon>
        <taxon>Gunneridae</taxon>
        <taxon>Pentapetalae</taxon>
        <taxon>rosids</taxon>
        <taxon>malvids</taxon>
        <taxon>Brassicales</taxon>
        <taxon>Brassicaceae</taxon>
        <taxon>Camelineae</taxon>
        <taxon>Arabidopsis</taxon>
    </lineage>
</organism>
<accession>Q9FWB0</accession>
<evidence type="ECO:0000256" key="6">
    <source>
        <dbReference type="ARBA" id="ARBA00023163"/>
    </source>
</evidence>
<reference key="1">
    <citation type="journal article" date="2000" name="Nature">
        <title>Sequence and analysis of chromosome 1 of the plant Arabidopsis thaliana.</title>
        <authorList>
            <person name="Theologis A."/>
            <person name="Ecker J.R."/>
            <person name="Palm C.J."/>
            <person name="Federspiel N.A."/>
            <person name="Kaul S."/>
            <person name="White O."/>
            <person name="Alonso J."/>
            <person name="Altafi H."/>
            <person name="Araujo R."/>
            <person name="Bowman C.L."/>
            <person name="Brooks S.Y."/>
            <person name="Buehler E."/>
            <person name="Chan A."/>
            <person name="Chao Q."/>
            <person name="Chen H."/>
            <person name="Cheuk R.F."/>
            <person name="Chin C.W."/>
            <person name="Chung M.K."/>
            <person name="Conn L."/>
            <person name="Conway A.B."/>
            <person name="Conway A.R."/>
            <person name="Creasy T.H."/>
            <person name="Dewar K."/>
            <person name="Dunn P."/>
            <person name="Etgu P."/>
            <person name="Feldblyum T.V."/>
            <person name="Feng J."/>
            <person name="Fong B."/>
            <person name="Fujii C.Y."/>
            <person name="Gill J.E."/>
            <person name="Goldsmith A.D."/>
            <person name="Haas B."/>
            <person name="Hansen N.F."/>
            <person name="Hughes B."/>
            <person name="Huizar L."/>
            <person name="Hunter J.L."/>
            <person name="Jenkins J."/>
            <person name="Johnson-Hopson C."/>
            <person name="Khan S."/>
            <person name="Khaykin E."/>
            <person name="Kim C.J."/>
            <person name="Koo H.L."/>
            <person name="Kremenetskaia I."/>
            <person name="Kurtz D.B."/>
            <person name="Kwan A."/>
            <person name="Lam B."/>
            <person name="Langin-Hooper S."/>
            <person name="Lee A."/>
            <person name="Lee J.M."/>
            <person name="Lenz C.A."/>
            <person name="Li J.H."/>
            <person name="Li Y."/>
            <person name="Lin X."/>
            <person name="Liu S.X."/>
            <person name="Liu Z.A."/>
            <person name="Luros J.S."/>
            <person name="Maiti R."/>
            <person name="Marziali A."/>
            <person name="Militscher J."/>
            <person name="Miranda M."/>
            <person name="Nguyen M."/>
            <person name="Nierman W.C."/>
            <person name="Osborne B.I."/>
            <person name="Pai G."/>
            <person name="Peterson J."/>
            <person name="Pham P.K."/>
            <person name="Rizzo M."/>
            <person name="Rooney T."/>
            <person name="Rowley D."/>
            <person name="Sakano H."/>
            <person name="Salzberg S.L."/>
            <person name="Schwartz J.R."/>
            <person name="Shinn P."/>
            <person name="Southwick A.M."/>
            <person name="Sun H."/>
            <person name="Tallon L.J."/>
            <person name="Tambunga G."/>
            <person name="Toriumi M.J."/>
            <person name="Town C.D."/>
            <person name="Utterback T."/>
            <person name="Van Aken S."/>
            <person name="Vaysberg M."/>
            <person name="Vysotskaia V.S."/>
            <person name="Walker M."/>
            <person name="Wu D."/>
            <person name="Yu G."/>
            <person name="Fraser C.M."/>
            <person name="Venter J.C."/>
            <person name="Davis R.W."/>
        </authorList>
    </citation>
    <scope>NUCLEOTIDE SEQUENCE [LARGE SCALE GENOMIC DNA]</scope>
    <source>
        <strain>cv. Columbia</strain>
    </source>
</reference>
<proteinExistence type="inferred from homology"/>
<keyword evidence="5" id="KW-0548">Nucleotidyltransferase</keyword>
<reference evidence="9" key="3">
    <citation type="submission" date="2000-10" db="EMBL/GenBank/DDBJ databases">
        <authorList>
            <person name="Town C.D."/>
            <person name="Kaul S."/>
        </authorList>
    </citation>
    <scope>NUCLEOTIDE SEQUENCE</scope>
</reference>
<dbReference type="EC" id="2.7.7.6" evidence="2"/>
<dbReference type="AlphaFoldDB" id="Q9FWB0"/>
<protein>
    <recommendedName>
        <fullName evidence="2">DNA-directed RNA polymerase</fullName>
        <ecNumber evidence="2">2.7.7.6</ecNumber>
    </recommendedName>
</protein>
<comment type="catalytic activity">
    <reaction evidence="7">
        <text>RNA(n) + a ribonucleoside 5'-triphosphate = RNA(n+1) + diphosphate</text>
        <dbReference type="Rhea" id="RHEA:21248"/>
        <dbReference type="Rhea" id="RHEA-COMP:14527"/>
        <dbReference type="Rhea" id="RHEA-COMP:17342"/>
        <dbReference type="ChEBI" id="CHEBI:33019"/>
        <dbReference type="ChEBI" id="CHEBI:61557"/>
        <dbReference type="ChEBI" id="CHEBI:140395"/>
        <dbReference type="EC" id="2.7.7.6"/>
    </reaction>
</comment>
<dbReference type="SUPFAM" id="SSF56672">
    <property type="entry name" value="DNA/RNA polymerases"/>
    <property type="match status" value="1"/>
</dbReference>
<evidence type="ECO:0000256" key="1">
    <source>
        <dbReference type="ARBA" id="ARBA00009493"/>
    </source>
</evidence>
<dbReference type="EMBL" id="AC066690">
    <property type="protein sequence ID" value="AAG12747.1"/>
    <property type="molecule type" value="Genomic_DNA"/>
</dbReference>
<dbReference type="GO" id="GO:0003899">
    <property type="term" value="F:DNA-directed RNA polymerase activity"/>
    <property type="evidence" value="ECO:0007669"/>
    <property type="project" value="UniProtKB-EC"/>
</dbReference>
<evidence type="ECO:0000256" key="4">
    <source>
        <dbReference type="ARBA" id="ARBA00022679"/>
    </source>
</evidence>
<evidence type="ECO:0000256" key="3">
    <source>
        <dbReference type="ARBA" id="ARBA00022478"/>
    </source>
</evidence>
<sequence length="75" mass="8487">MFIVGIRCCQPKEHDTFEDDSLTFHASCYVAKITLKALEGMFEAARAIKSWFGNCARAIKSWFGDCTKVTSFKNN</sequence>